<evidence type="ECO:0008006" key="4">
    <source>
        <dbReference type="Google" id="ProtNLM"/>
    </source>
</evidence>
<keyword evidence="1" id="KW-0812">Transmembrane</keyword>
<keyword evidence="1" id="KW-0472">Membrane</keyword>
<keyword evidence="3" id="KW-1185">Reference proteome</keyword>
<dbReference type="Proteomes" id="UP001062901">
    <property type="component" value="Unassembled WGS sequence"/>
</dbReference>
<gene>
    <name evidence="2" type="ORF">AA15669_1178</name>
</gene>
<dbReference type="EMBL" id="BAQD01000017">
    <property type="protein sequence ID" value="GBQ06981.1"/>
    <property type="molecule type" value="Genomic_DNA"/>
</dbReference>
<accession>A0ABQ0NZE4</accession>
<proteinExistence type="predicted"/>
<dbReference type="Pfam" id="PF04657">
    <property type="entry name" value="DMT_YdcZ"/>
    <property type="match status" value="1"/>
</dbReference>
<evidence type="ECO:0000313" key="3">
    <source>
        <dbReference type="Proteomes" id="UP001062901"/>
    </source>
</evidence>
<protein>
    <recommendedName>
        <fullName evidence="4">Transporter family-2 protein</fullName>
    </recommendedName>
</protein>
<organism evidence="2 3">
    <name type="scientific">Saccharibacter floricola DSM 15669</name>
    <dbReference type="NCBI Taxonomy" id="1123227"/>
    <lineage>
        <taxon>Bacteria</taxon>
        <taxon>Pseudomonadati</taxon>
        <taxon>Pseudomonadota</taxon>
        <taxon>Alphaproteobacteria</taxon>
        <taxon>Acetobacterales</taxon>
        <taxon>Acetobacteraceae</taxon>
        <taxon>Saccharibacter</taxon>
    </lineage>
</organism>
<dbReference type="PANTHER" id="PTHR34821:SF2">
    <property type="entry name" value="INNER MEMBRANE PROTEIN YDCZ"/>
    <property type="match status" value="1"/>
</dbReference>
<feature type="transmembrane region" description="Helical" evidence="1">
    <location>
        <begin position="81"/>
        <end position="101"/>
    </location>
</feature>
<keyword evidence="1" id="KW-1133">Transmembrane helix</keyword>
<feature type="transmembrane region" description="Helical" evidence="1">
    <location>
        <begin position="139"/>
        <end position="155"/>
    </location>
</feature>
<sequence length="157" mass="16410">MTIASFTGWALSFLLIIGAGVSLALQQVFNTRLRAELASPWWAGVGSYIVGLVLMLAIALAGALLSPSTQPLSRLIRHSSASSWTGGVFGAIFVATGIVMVPRFGAATVLAFVVVGQMVGSIVLDHIGFMGLPVHRVDATRLTGALLLILGVVMVRH</sequence>
<name>A0ABQ0NZE4_9PROT</name>
<evidence type="ECO:0000313" key="2">
    <source>
        <dbReference type="EMBL" id="GBQ06981.1"/>
    </source>
</evidence>
<comment type="caution">
    <text evidence="2">The sequence shown here is derived from an EMBL/GenBank/DDBJ whole genome shotgun (WGS) entry which is preliminary data.</text>
</comment>
<dbReference type="InterPro" id="IPR006750">
    <property type="entry name" value="YdcZ"/>
</dbReference>
<dbReference type="PANTHER" id="PTHR34821">
    <property type="entry name" value="INNER MEMBRANE PROTEIN YDCZ"/>
    <property type="match status" value="1"/>
</dbReference>
<feature type="transmembrane region" description="Helical" evidence="1">
    <location>
        <begin position="48"/>
        <end position="69"/>
    </location>
</feature>
<evidence type="ECO:0000256" key="1">
    <source>
        <dbReference type="SAM" id="Phobius"/>
    </source>
</evidence>
<reference evidence="2" key="1">
    <citation type="submission" date="2013-04" db="EMBL/GenBank/DDBJ databases">
        <title>The genome sequencing project of 58 acetic acid bacteria.</title>
        <authorList>
            <person name="Okamoto-Kainuma A."/>
            <person name="Ishikawa M."/>
            <person name="Umino S."/>
            <person name="Koizumi Y."/>
            <person name="Shiwa Y."/>
            <person name="Yoshikawa H."/>
            <person name="Matsutani M."/>
            <person name="Matsushita K."/>
        </authorList>
    </citation>
    <scope>NUCLEOTIDE SEQUENCE</scope>
    <source>
        <strain evidence="2">DSM 15669</strain>
    </source>
</reference>
<feature type="transmembrane region" description="Helical" evidence="1">
    <location>
        <begin position="107"/>
        <end position="127"/>
    </location>
</feature>